<dbReference type="NCBIfam" id="TIGR01894">
    <property type="entry name" value="cas_TM1795_cmr1"/>
    <property type="match status" value="1"/>
</dbReference>
<evidence type="ECO:0000256" key="1">
    <source>
        <dbReference type="ARBA" id="ARBA00023118"/>
    </source>
</evidence>
<dbReference type="RefSeq" id="WP_192909367.1">
    <property type="nucleotide sequence ID" value="NZ_BJFL01000002.1"/>
</dbReference>
<dbReference type="GO" id="GO:0051607">
    <property type="term" value="P:defense response to virus"/>
    <property type="evidence" value="ECO:0007669"/>
    <property type="project" value="UniProtKB-KW"/>
</dbReference>
<keyword evidence="5" id="KW-1185">Reference proteome</keyword>
<protein>
    <submittedName>
        <fullName evidence="4">Type III-B CRISPR module RAMP protein Cmr1</fullName>
    </submittedName>
</protein>
<dbReference type="Pfam" id="PF03787">
    <property type="entry name" value="RAMPs"/>
    <property type="match status" value="1"/>
</dbReference>
<proteinExistence type="predicted"/>
<accession>A0A4D4IXY8</accession>
<evidence type="ECO:0000256" key="2">
    <source>
        <dbReference type="ARBA" id="ARBA00093789"/>
    </source>
</evidence>
<evidence type="ECO:0000313" key="5">
    <source>
        <dbReference type="Proteomes" id="UP000298860"/>
    </source>
</evidence>
<reference evidence="5" key="1">
    <citation type="submission" date="2019-04" db="EMBL/GenBank/DDBJ databases">
        <title>Draft genome sequence of Pseudonocardiaceae bacterium SL3-2-4.</title>
        <authorList>
            <person name="Ningsih F."/>
            <person name="Yokota A."/>
            <person name="Sakai Y."/>
            <person name="Nanatani K."/>
            <person name="Yabe S."/>
            <person name="Oetari A."/>
            <person name="Sjamsuridzal W."/>
        </authorList>
    </citation>
    <scope>NUCLEOTIDE SEQUENCE [LARGE SCALE GENOMIC DNA]</scope>
    <source>
        <strain evidence="5">SL3-2-4</strain>
    </source>
</reference>
<comment type="caution">
    <text evidence="4">The sequence shown here is derived from an EMBL/GenBank/DDBJ whole genome shotgun (WGS) entry which is preliminary data.</text>
</comment>
<evidence type="ECO:0000259" key="3">
    <source>
        <dbReference type="Pfam" id="PF03787"/>
    </source>
</evidence>
<dbReference type="InterPro" id="IPR005537">
    <property type="entry name" value="RAMP_III_fam"/>
</dbReference>
<feature type="domain" description="CRISPR type III-associated protein" evidence="3">
    <location>
        <begin position="8"/>
        <end position="172"/>
    </location>
</feature>
<comment type="subunit">
    <text evidence="2">Part of the Csm effector complex that includes Cas10, Csm2, Csm3, Csm4 and Csm5.</text>
</comment>
<evidence type="ECO:0000313" key="4">
    <source>
        <dbReference type="EMBL" id="GDY29091.1"/>
    </source>
</evidence>
<keyword evidence="1" id="KW-0051">Antiviral defense</keyword>
<organism evidence="4 5">
    <name type="scientific">Gandjariella thermophila</name>
    <dbReference type="NCBI Taxonomy" id="1931992"/>
    <lineage>
        <taxon>Bacteria</taxon>
        <taxon>Bacillati</taxon>
        <taxon>Actinomycetota</taxon>
        <taxon>Actinomycetes</taxon>
        <taxon>Pseudonocardiales</taxon>
        <taxon>Pseudonocardiaceae</taxon>
        <taxon>Gandjariella</taxon>
    </lineage>
</organism>
<sequence>MSWTTLHLTVVTPLFSGDDPARETGSPVRVPSIRGALRFWFRAVAAGHGVTDLKELFRQEEEVFGSTARRSRIALRVREQPLAAGRGSRPDWATYSPGRRDRFCGAQYLLGQGLWSYRDGLTRDYVHPGRTFDLDVRFGDDETVNGRFMLALWAWLTYGGLGARTRRGFGQLACARVTAGRLPGRWREADLTTTRTAGEWAALGERAVPTEIQAKSPLGDWRLLEGQPDEAEPLPEFPVLAPRWWFGRMLHGTPTSLDAALDLAGREWRAFRAVVDPGGPIGDDTRSPEWRHVIHGDETEYPIAALGLPVGYYSAKRGRGPFKATVEPALNGAPLRRASPVWLRPVFLGRDRTGRETWGVFTHAFWARLLPDGADLRMTGSRTRDLPAPDEATVERAVQDWCDDHDRLPRNFYPRP</sequence>
<dbReference type="EMBL" id="BJFL01000002">
    <property type="protein sequence ID" value="GDY29091.1"/>
    <property type="molecule type" value="Genomic_DNA"/>
</dbReference>
<dbReference type="AlphaFoldDB" id="A0A4D4IXY8"/>
<dbReference type="InterPro" id="IPR007522">
    <property type="entry name" value="CRISPR-assoc_prot_TM1795"/>
</dbReference>
<name>A0A4D4IXY8_9PSEU</name>
<gene>
    <name evidence="4" type="ORF">GTS_07240</name>
</gene>
<dbReference type="Proteomes" id="UP000298860">
    <property type="component" value="Unassembled WGS sequence"/>
</dbReference>